<dbReference type="GO" id="GO:0009897">
    <property type="term" value="C:external side of plasma membrane"/>
    <property type="evidence" value="ECO:0007669"/>
    <property type="project" value="TreeGrafter"/>
</dbReference>
<dbReference type="Gene3D" id="2.60.40.10">
    <property type="entry name" value="Immunoglobulins"/>
    <property type="match status" value="2"/>
</dbReference>
<sequence>MKMASGRRTTTSLSLPLLCLLSLTRAGLQKSALLSPPADQVVLRGDDVTLPCGVPTVNTCSSVSWNVIGEFGSVSAVVNAGTVMDPYMPRFRLLKDCSLKINDLILTDARTYLCHSNGIHSNVSLYIIEITESSRPADGTIELQCFLNTYQGYRRCINRGFHVEWRSEHDTLSSGKRFHIENPSECFSKLLINTKPTDHRRKWKCCMYQNGTLKASITHTTTVRDGIEKVFASVGESVSLSCHNTSSLGMGGSVEWDLGGEALSRGSSSLIIAKVGTVHAGEYQCLDSADRQRVFNRISLQTLEVTAESVGGHLALTCVLTCAGECKGDSSLAWRGGGADGWQNASVSVNRTLRNRLVLPVSSAAADHLTCLVLSDGVVTASTKWRAINCEYASNWPSGAEPEPPVDRSHHNWVV</sequence>
<organism evidence="3 4">
    <name type="scientific">Takifugu flavidus</name>
    <name type="common">sansaifugu</name>
    <dbReference type="NCBI Taxonomy" id="433684"/>
    <lineage>
        <taxon>Eukaryota</taxon>
        <taxon>Metazoa</taxon>
        <taxon>Chordata</taxon>
        <taxon>Craniata</taxon>
        <taxon>Vertebrata</taxon>
        <taxon>Euteleostomi</taxon>
        <taxon>Actinopterygii</taxon>
        <taxon>Neopterygii</taxon>
        <taxon>Teleostei</taxon>
        <taxon>Neoteleostei</taxon>
        <taxon>Acanthomorphata</taxon>
        <taxon>Eupercaria</taxon>
        <taxon>Tetraodontiformes</taxon>
        <taxon>Tetradontoidea</taxon>
        <taxon>Tetraodontidae</taxon>
        <taxon>Takifugu</taxon>
    </lineage>
</organism>
<dbReference type="GO" id="GO:0042289">
    <property type="term" value="F:MHC class II protein binding"/>
    <property type="evidence" value="ECO:0007669"/>
    <property type="project" value="TreeGrafter"/>
</dbReference>
<dbReference type="InterPro" id="IPR013783">
    <property type="entry name" value="Ig-like_fold"/>
</dbReference>
<dbReference type="GO" id="GO:0042110">
    <property type="term" value="P:T cell activation"/>
    <property type="evidence" value="ECO:0007669"/>
    <property type="project" value="TreeGrafter"/>
</dbReference>
<evidence type="ECO:0000259" key="2">
    <source>
        <dbReference type="PROSITE" id="PS50835"/>
    </source>
</evidence>
<comment type="caution">
    <text evidence="3">The sequence shown here is derived from an EMBL/GenBank/DDBJ whole genome shotgun (WGS) entry which is preliminary data.</text>
</comment>
<accession>A0A5C6PKB6</accession>
<proteinExistence type="predicted"/>
<feature type="domain" description="Ig-like" evidence="2">
    <location>
        <begin position="215"/>
        <end position="285"/>
    </location>
</feature>
<name>A0A5C6PKB6_9TELE</name>
<dbReference type="EMBL" id="RHFK02000002">
    <property type="protein sequence ID" value="TWW79349.1"/>
    <property type="molecule type" value="Genomic_DNA"/>
</dbReference>
<dbReference type="GO" id="GO:0045121">
    <property type="term" value="C:membrane raft"/>
    <property type="evidence" value="ECO:0007669"/>
    <property type="project" value="TreeGrafter"/>
</dbReference>
<dbReference type="PANTHER" id="PTHR11422">
    <property type="entry name" value="T-CELL SURFACE GLYCOPROTEIN CD4"/>
    <property type="match status" value="1"/>
</dbReference>
<dbReference type="GO" id="GO:0035723">
    <property type="term" value="P:interleukin-15-mediated signaling pathway"/>
    <property type="evidence" value="ECO:0007669"/>
    <property type="project" value="TreeGrafter"/>
</dbReference>
<dbReference type="Proteomes" id="UP000324091">
    <property type="component" value="Chromosome 10"/>
</dbReference>
<dbReference type="InterPro" id="IPR007110">
    <property type="entry name" value="Ig-like_dom"/>
</dbReference>
<dbReference type="GO" id="GO:0070374">
    <property type="term" value="P:positive regulation of ERK1 and ERK2 cascade"/>
    <property type="evidence" value="ECO:0007669"/>
    <property type="project" value="TreeGrafter"/>
</dbReference>
<evidence type="ECO:0000313" key="3">
    <source>
        <dbReference type="EMBL" id="TWW79349.1"/>
    </source>
</evidence>
<keyword evidence="1" id="KW-0732">Signal</keyword>
<dbReference type="PANTHER" id="PTHR11422:SF5">
    <property type="entry name" value="DIVERSE IMMUNOGLOBULIN DOMAIN-CONTAINING PROTEIN 1.1 ISOFORM X1-RELATED"/>
    <property type="match status" value="1"/>
</dbReference>
<feature type="signal peptide" evidence="1">
    <location>
        <begin position="1"/>
        <end position="26"/>
    </location>
</feature>
<keyword evidence="4" id="KW-1185">Reference proteome</keyword>
<dbReference type="Pfam" id="PF07686">
    <property type="entry name" value="V-set"/>
    <property type="match status" value="1"/>
</dbReference>
<reference evidence="3 4" key="1">
    <citation type="submission" date="2019-04" db="EMBL/GenBank/DDBJ databases">
        <title>Chromosome genome assembly for Takifugu flavidus.</title>
        <authorList>
            <person name="Xiao S."/>
        </authorList>
    </citation>
    <scope>NUCLEOTIDE SEQUENCE [LARGE SCALE GENOMIC DNA]</scope>
    <source>
        <strain evidence="3">HTHZ2018</strain>
        <tissue evidence="3">Muscle</tissue>
    </source>
</reference>
<dbReference type="SMART" id="SM00409">
    <property type="entry name" value="IG"/>
    <property type="match status" value="2"/>
</dbReference>
<dbReference type="InterPro" id="IPR036179">
    <property type="entry name" value="Ig-like_dom_sf"/>
</dbReference>
<dbReference type="AlphaFoldDB" id="A0A5C6PKB6"/>
<dbReference type="SUPFAM" id="SSF48726">
    <property type="entry name" value="Immunoglobulin"/>
    <property type="match status" value="2"/>
</dbReference>
<evidence type="ECO:0000256" key="1">
    <source>
        <dbReference type="SAM" id="SignalP"/>
    </source>
</evidence>
<gene>
    <name evidence="3" type="ORF">D4764_10G0003790</name>
</gene>
<protein>
    <recommendedName>
        <fullName evidence="2">Ig-like domain-containing protein</fullName>
    </recommendedName>
</protein>
<dbReference type="InterPro" id="IPR013106">
    <property type="entry name" value="Ig_V-set"/>
</dbReference>
<dbReference type="InterPro" id="IPR003599">
    <property type="entry name" value="Ig_sub"/>
</dbReference>
<feature type="chain" id="PRO_5023041289" description="Ig-like domain-containing protein" evidence="1">
    <location>
        <begin position="27"/>
        <end position="415"/>
    </location>
</feature>
<dbReference type="PROSITE" id="PS50835">
    <property type="entry name" value="IG_LIKE"/>
    <property type="match status" value="2"/>
</dbReference>
<feature type="domain" description="Ig-like" evidence="2">
    <location>
        <begin position="16"/>
        <end position="124"/>
    </location>
</feature>
<evidence type="ECO:0000313" key="4">
    <source>
        <dbReference type="Proteomes" id="UP000324091"/>
    </source>
</evidence>
<dbReference type="GO" id="GO:1990782">
    <property type="term" value="F:protein tyrosine kinase binding"/>
    <property type="evidence" value="ECO:0007669"/>
    <property type="project" value="TreeGrafter"/>
</dbReference>